<dbReference type="EMBL" id="JACHOO010000001">
    <property type="protein sequence ID" value="MBB5751681.1"/>
    <property type="molecule type" value="Genomic_DNA"/>
</dbReference>
<comment type="caution">
    <text evidence="2">The sequence shown here is derived from an EMBL/GenBank/DDBJ whole genome shotgun (WGS) entry which is preliminary data.</text>
</comment>
<evidence type="ECO:0000313" key="2">
    <source>
        <dbReference type="EMBL" id="MBB5751681.1"/>
    </source>
</evidence>
<feature type="region of interest" description="Disordered" evidence="1">
    <location>
        <begin position="1"/>
        <end position="228"/>
    </location>
</feature>
<proteinExistence type="predicted"/>
<gene>
    <name evidence="2" type="ORF">GGQ63_000724</name>
</gene>
<feature type="compositionally biased region" description="Pro residues" evidence="1">
    <location>
        <begin position="190"/>
        <end position="205"/>
    </location>
</feature>
<dbReference type="AlphaFoldDB" id="A0A7W9CU61"/>
<reference evidence="2 3" key="1">
    <citation type="submission" date="2020-08" db="EMBL/GenBank/DDBJ databases">
        <title>Genomic Encyclopedia of Type Strains, Phase IV (KMG-IV): sequencing the most valuable type-strain genomes for metagenomic binning, comparative biology and taxonomic classification.</title>
        <authorList>
            <person name="Goeker M."/>
        </authorList>
    </citation>
    <scope>NUCLEOTIDE SEQUENCE [LARGE SCALE GENOMIC DNA]</scope>
    <source>
        <strain evidence="2 3">DSM 16268</strain>
    </source>
</reference>
<dbReference type="Proteomes" id="UP000523821">
    <property type="component" value="Unassembled WGS sequence"/>
</dbReference>
<evidence type="ECO:0000313" key="3">
    <source>
        <dbReference type="Proteomes" id="UP000523821"/>
    </source>
</evidence>
<keyword evidence="3" id="KW-1185">Reference proteome</keyword>
<name>A0A7W9CU61_9HYPH</name>
<accession>A0A7W9CU61</accession>
<protein>
    <submittedName>
        <fullName evidence="2">Uncharacterized protein</fullName>
    </submittedName>
</protein>
<organism evidence="2 3">
    <name type="scientific">Prosthecomicrobium pneumaticum</name>
    <dbReference type="NCBI Taxonomy" id="81895"/>
    <lineage>
        <taxon>Bacteria</taxon>
        <taxon>Pseudomonadati</taxon>
        <taxon>Pseudomonadota</taxon>
        <taxon>Alphaproteobacteria</taxon>
        <taxon>Hyphomicrobiales</taxon>
        <taxon>Kaistiaceae</taxon>
        <taxon>Prosthecomicrobium</taxon>
    </lineage>
</organism>
<sequence>MTGGGGCSEEPAGGPQSGRAGPGAATSLPLVGQGRGGGEYAEAEGPPRQSIRHPGLRAGVHNRDAGPSDPCSRPPPPWPSPHKRGKPCQARTARCRTGFRLRRKHRVGRTAHGSPTVTIMDAGTEAGMTGGGGCSKEPAGGAPERPDGSGAAASLPPCGGVNTLKPQARPARAPVTPASVPGSILVTPGRPNPAPGRPHPGPPPQGETIPGPHRRHPSTHGHDYGCRHEGRHDGWRGLFEDLTRARGGAGMTDSAGMATVFPQRHFPLAARRQPG</sequence>
<feature type="compositionally biased region" description="Basic residues" evidence="1">
    <location>
        <begin position="93"/>
        <end position="109"/>
    </location>
</feature>
<evidence type="ECO:0000256" key="1">
    <source>
        <dbReference type="SAM" id="MobiDB-lite"/>
    </source>
</evidence>